<gene>
    <name evidence="2" type="ORF">CK203_026766</name>
</gene>
<comment type="caution">
    <text evidence="2">The sequence shown here is derived from an EMBL/GenBank/DDBJ whole genome shotgun (WGS) entry which is preliminary data.</text>
</comment>
<organism evidence="2 3">
    <name type="scientific">Vitis vinifera</name>
    <name type="common">Grape</name>
    <dbReference type="NCBI Taxonomy" id="29760"/>
    <lineage>
        <taxon>Eukaryota</taxon>
        <taxon>Viridiplantae</taxon>
        <taxon>Streptophyta</taxon>
        <taxon>Embryophyta</taxon>
        <taxon>Tracheophyta</taxon>
        <taxon>Spermatophyta</taxon>
        <taxon>Magnoliopsida</taxon>
        <taxon>eudicotyledons</taxon>
        <taxon>Gunneridae</taxon>
        <taxon>Pentapetalae</taxon>
        <taxon>rosids</taxon>
        <taxon>Vitales</taxon>
        <taxon>Vitaceae</taxon>
        <taxon>Viteae</taxon>
        <taxon>Vitis</taxon>
    </lineage>
</organism>
<dbReference type="EMBL" id="QGNW01000093">
    <property type="protein sequence ID" value="RVW98474.1"/>
    <property type="molecule type" value="Genomic_DNA"/>
</dbReference>
<accession>A0A438IP31</accession>
<reference evidence="2 3" key="1">
    <citation type="journal article" date="2018" name="PLoS Genet.">
        <title>Population sequencing reveals clonal diversity and ancestral inbreeding in the grapevine cultivar Chardonnay.</title>
        <authorList>
            <person name="Roach M.J."/>
            <person name="Johnson D.L."/>
            <person name="Bohlmann J."/>
            <person name="van Vuuren H.J."/>
            <person name="Jones S.J."/>
            <person name="Pretorius I.S."/>
            <person name="Schmidt S.A."/>
            <person name="Borneman A.R."/>
        </authorList>
    </citation>
    <scope>NUCLEOTIDE SEQUENCE [LARGE SCALE GENOMIC DNA]</scope>
    <source>
        <strain evidence="3">cv. Chardonnay</strain>
        <tissue evidence="2">Leaf</tissue>
    </source>
</reference>
<dbReference type="AlphaFoldDB" id="A0A438IP31"/>
<dbReference type="Proteomes" id="UP000288805">
    <property type="component" value="Unassembled WGS sequence"/>
</dbReference>
<name>A0A438IP31_VITVI</name>
<proteinExistence type="predicted"/>
<evidence type="ECO:0000256" key="1">
    <source>
        <dbReference type="SAM" id="MobiDB-lite"/>
    </source>
</evidence>
<evidence type="ECO:0000313" key="2">
    <source>
        <dbReference type="EMBL" id="RVW98474.1"/>
    </source>
</evidence>
<feature type="compositionally biased region" description="Polar residues" evidence="1">
    <location>
        <begin position="51"/>
        <end position="65"/>
    </location>
</feature>
<feature type="region of interest" description="Disordered" evidence="1">
    <location>
        <begin position="40"/>
        <end position="85"/>
    </location>
</feature>
<sequence>MMALSPPRGIITSQKSLPTIKEGGRASVTIYMDLHTRRKLRGSSGRKASTLAPSVGNSLIQSPANMDTPFRSHSSAREEEDNSEWRQAIERRQLASERQVQALL</sequence>
<evidence type="ECO:0000313" key="3">
    <source>
        <dbReference type="Proteomes" id="UP000288805"/>
    </source>
</evidence>
<protein>
    <submittedName>
        <fullName evidence="2">Uncharacterized protein</fullName>
    </submittedName>
</protein>